<dbReference type="SMART" id="SM00248">
    <property type="entry name" value="ANK"/>
    <property type="match status" value="3"/>
</dbReference>
<comment type="function">
    <text evidence="3">Plays an important role in regulating intracellular signaling events associated with erythroid terminal differentiation.</text>
</comment>
<reference evidence="7" key="1">
    <citation type="submission" date="2006-10" db="EMBL/GenBank/DDBJ databases">
        <authorList>
            <person name="Amadeo P."/>
            <person name="Zhao Q."/>
            <person name="Wortman J."/>
            <person name="Fraser-Liggett C."/>
            <person name="Carlton J."/>
        </authorList>
    </citation>
    <scope>NUCLEOTIDE SEQUENCE</scope>
    <source>
        <strain evidence="7">G3</strain>
    </source>
</reference>
<protein>
    <recommendedName>
        <fullName evidence="4">Ankyrin repeat domain-containing protein 54</fullName>
    </recommendedName>
</protein>
<keyword evidence="6" id="KW-0175">Coiled coil</keyword>
<evidence type="ECO:0000256" key="5">
    <source>
        <dbReference type="PROSITE-ProRule" id="PRU00023"/>
    </source>
</evidence>
<evidence type="ECO:0000256" key="2">
    <source>
        <dbReference type="ARBA" id="ARBA00023043"/>
    </source>
</evidence>
<dbReference type="KEGG" id="tva:4767791"/>
<feature type="coiled-coil region" evidence="6">
    <location>
        <begin position="244"/>
        <end position="278"/>
    </location>
</feature>
<accession>A2EBZ2</accession>
<name>A2EBZ2_TRIV3</name>
<dbReference type="RefSeq" id="XP_001322083.1">
    <property type="nucleotide sequence ID" value="XM_001322048.1"/>
</dbReference>
<sequence length="473" mass="55520">MTEFINKVYESLQSFDNNYIKIYITDHAYNTNIYIGFAISNELKNQYHLNRSTKEFKFYTNIKDEETYKIFEKILQLQVIKDVNQNIAIDFFNIGEAIKSEYLMSFLLNNLKNDSITKENIFIRIKYYNQVGYDEKLFNFIVENLDSIDQNDLITSILDAGYEFTTDLLNHFKSKNKNSNEIIFSLIKRNISYMDIVFYLSNEYSEIRDAIDSLKKFSTGEGQFVIVSIFKSLLDISRPNRTELTKLRNENKSQRDEINRLKRQNTLKSEKITELRSENNQNNDFIQKIGEYLPKIKKINSMNLDESKFHDVYNTIKEASDQRDLATILYYQEITKKIAGPKIKYDVFLSSASRGNIQLTKDFVECGANKFAVTSEGETLIHIFTRNQNLEAVKYFMKYDYDINKKDKNGNTPLHLAVLNADFNTCEYLCNLSDIKGYIRNKYNETPRDIAKRKGYNNIESILSKIPDRCFIA</sequence>
<gene>
    <name evidence="7" type="ORF">TVAG_259410</name>
</gene>
<dbReference type="EMBL" id="DS113349">
    <property type="protein sequence ID" value="EAY09860.1"/>
    <property type="molecule type" value="Genomic_DNA"/>
</dbReference>
<proteinExistence type="predicted"/>
<dbReference type="InParanoid" id="A2EBZ2"/>
<feature type="repeat" description="ANK" evidence="5">
    <location>
        <begin position="376"/>
        <end position="408"/>
    </location>
</feature>
<dbReference type="SUPFAM" id="SSF48403">
    <property type="entry name" value="Ankyrin repeat"/>
    <property type="match status" value="1"/>
</dbReference>
<keyword evidence="2 5" id="KW-0040">ANK repeat</keyword>
<dbReference type="Gene3D" id="1.25.40.20">
    <property type="entry name" value="Ankyrin repeat-containing domain"/>
    <property type="match status" value="1"/>
</dbReference>
<organism evidence="7 8">
    <name type="scientific">Trichomonas vaginalis (strain ATCC PRA-98 / G3)</name>
    <dbReference type="NCBI Taxonomy" id="412133"/>
    <lineage>
        <taxon>Eukaryota</taxon>
        <taxon>Metamonada</taxon>
        <taxon>Parabasalia</taxon>
        <taxon>Trichomonadida</taxon>
        <taxon>Trichomonadidae</taxon>
        <taxon>Trichomonas</taxon>
    </lineage>
</organism>
<keyword evidence="1" id="KW-0677">Repeat</keyword>
<dbReference type="InterPro" id="IPR036770">
    <property type="entry name" value="Ankyrin_rpt-contain_sf"/>
</dbReference>
<evidence type="ECO:0000256" key="6">
    <source>
        <dbReference type="SAM" id="Coils"/>
    </source>
</evidence>
<dbReference type="PROSITE" id="PS50088">
    <property type="entry name" value="ANK_REPEAT"/>
    <property type="match status" value="1"/>
</dbReference>
<reference evidence="7" key="2">
    <citation type="journal article" date="2007" name="Science">
        <title>Draft genome sequence of the sexually transmitted pathogen Trichomonas vaginalis.</title>
        <authorList>
            <person name="Carlton J.M."/>
            <person name="Hirt R.P."/>
            <person name="Silva J.C."/>
            <person name="Delcher A.L."/>
            <person name="Schatz M."/>
            <person name="Zhao Q."/>
            <person name="Wortman J.R."/>
            <person name="Bidwell S.L."/>
            <person name="Alsmark U.C.M."/>
            <person name="Besteiro S."/>
            <person name="Sicheritz-Ponten T."/>
            <person name="Noel C.J."/>
            <person name="Dacks J.B."/>
            <person name="Foster P.G."/>
            <person name="Simillion C."/>
            <person name="Van de Peer Y."/>
            <person name="Miranda-Saavedra D."/>
            <person name="Barton G.J."/>
            <person name="Westrop G.D."/>
            <person name="Mueller S."/>
            <person name="Dessi D."/>
            <person name="Fiori P.L."/>
            <person name="Ren Q."/>
            <person name="Paulsen I."/>
            <person name="Zhang H."/>
            <person name="Bastida-Corcuera F.D."/>
            <person name="Simoes-Barbosa A."/>
            <person name="Brown M.T."/>
            <person name="Hayes R.D."/>
            <person name="Mukherjee M."/>
            <person name="Okumura C.Y."/>
            <person name="Schneider R."/>
            <person name="Smith A.J."/>
            <person name="Vanacova S."/>
            <person name="Villalvazo M."/>
            <person name="Haas B.J."/>
            <person name="Pertea M."/>
            <person name="Feldblyum T.V."/>
            <person name="Utterback T.R."/>
            <person name="Shu C.L."/>
            <person name="Osoegawa K."/>
            <person name="de Jong P.J."/>
            <person name="Hrdy I."/>
            <person name="Horvathova L."/>
            <person name="Zubacova Z."/>
            <person name="Dolezal P."/>
            <person name="Malik S.B."/>
            <person name="Logsdon J.M. Jr."/>
            <person name="Henze K."/>
            <person name="Gupta A."/>
            <person name="Wang C.C."/>
            <person name="Dunne R.L."/>
            <person name="Upcroft J.A."/>
            <person name="Upcroft P."/>
            <person name="White O."/>
            <person name="Salzberg S.L."/>
            <person name="Tang P."/>
            <person name="Chiu C.-H."/>
            <person name="Lee Y.-S."/>
            <person name="Embley T.M."/>
            <person name="Coombs G.H."/>
            <person name="Mottram J.C."/>
            <person name="Tachezy J."/>
            <person name="Fraser-Liggett C.M."/>
            <person name="Johnson P.J."/>
        </authorList>
    </citation>
    <scope>NUCLEOTIDE SEQUENCE [LARGE SCALE GENOMIC DNA]</scope>
    <source>
        <strain evidence="7">G3</strain>
    </source>
</reference>
<dbReference type="Pfam" id="PF12796">
    <property type="entry name" value="Ank_2"/>
    <property type="match status" value="1"/>
</dbReference>
<evidence type="ECO:0000313" key="8">
    <source>
        <dbReference type="Proteomes" id="UP000001542"/>
    </source>
</evidence>
<dbReference type="VEuPathDB" id="TrichDB:TVAGG3_0652320"/>
<dbReference type="SMR" id="A2EBZ2"/>
<dbReference type="VEuPathDB" id="TrichDB:TVAG_259410"/>
<dbReference type="STRING" id="5722.A2EBZ2"/>
<dbReference type="PANTHER" id="PTHR24197">
    <property type="entry name" value="ANKYRIN REPEAT DOMAIN-CONTAINING PROTEIN 61"/>
    <property type="match status" value="1"/>
</dbReference>
<dbReference type="eggNOG" id="KOG0504">
    <property type="taxonomic scope" value="Eukaryota"/>
</dbReference>
<evidence type="ECO:0000313" key="7">
    <source>
        <dbReference type="EMBL" id="EAY09860.1"/>
    </source>
</evidence>
<evidence type="ECO:0000256" key="4">
    <source>
        <dbReference type="ARBA" id="ARBA00039237"/>
    </source>
</evidence>
<keyword evidence="8" id="KW-1185">Reference proteome</keyword>
<dbReference type="Proteomes" id="UP000001542">
    <property type="component" value="Unassembled WGS sequence"/>
</dbReference>
<dbReference type="AlphaFoldDB" id="A2EBZ2"/>
<dbReference type="PANTHER" id="PTHR24197:SF44">
    <property type="entry name" value="ANKYRIN REPEAT DOMAIN-CONTAINING PROTEIN 54"/>
    <property type="match status" value="1"/>
</dbReference>
<evidence type="ECO:0000256" key="3">
    <source>
        <dbReference type="ARBA" id="ARBA00037385"/>
    </source>
</evidence>
<dbReference type="InterPro" id="IPR002110">
    <property type="entry name" value="Ankyrin_rpt"/>
</dbReference>
<evidence type="ECO:0000256" key="1">
    <source>
        <dbReference type="ARBA" id="ARBA00022737"/>
    </source>
</evidence>